<dbReference type="AlphaFoldDB" id="A0A080M6T0"/>
<dbReference type="Proteomes" id="UP000020077">
    <property type="component" value="Unassembled WGS sequence"/>
</dbReference>
<dbReference type="NCBIfam" id="TIGR01552">
    <property type="entry name" value="phd_fam"/>
    <property type="match status" value="1"/>
</dbReference>
<organism evidence="3 4">
    <name type="scientific">Candidatus Accumulibacter phosphatis</name>
    <dbReference type="NCBI Taxonomy" id="327160"/>
    <lineage>
        <taxon>Bacteria</taxon>
        <taxon>Pseudomonadati</taxon>
        <taxon>Pseudomonadota</taxon>
        <taxon>Betaproteobacteria</taxon>
        <taxon>Candidatus Accumulibacter</taxon>
    </lineage>
</organism>
<proteinExistence type="inferred from homology"/>
<comment type="function">
    <text evidence="2">Antitoxin component of a type II toxin-antitoxin (TA) system.</text>
</comment>
<comment type="similarity">
    <text evidence="1 2">Belongs to the phD/YefM antitoxin family.</text>
</comment>
<comment type="caution">
    <text evidence="3">The sequence shown here is derived from an EMBL/GenBank/DDBJ whole genome shotgun (WGS) entry which is preliminary data.</text>
</comment>
<evidence type="ECO:0000313" key="3">
    <source>
        <dbReference type="EMBL" id="KFB72819.1"/>
    </source>
</evidence>
<dbReference type="InterPro" id="IPR006442">
    <property type="entry name" value="Antitoxin_Phd/YefM"/>
</dbReference>
<reference evidence="3 4" key="1">
    <citation type="submission" date="2014-02" db="EMBL/GenBank/DDBJ databases">
        <title>Expanding our view of genomic diversity in Candidatus Accumulibacter clades.</title>
        <authorList>
            <person name="Skennerton C.T."/>
            <person name="Barr J.J."/>
            <person name="Slater F.R."/>
            <person name="Bond P.L."/>
            <person name="Tyson G.W."/>
        </authorList>
    </citation>
    <scope>NUCLEOTIDE SEQUENCE [LARGE SCALE GENOMIC DNA]</scope>
    <source>
        <strain evidence="4">BA-91</strain>
    </source>
</reference>
<dbReference type="EMBL" id="JDVG02000333">
    <property type="protein sequence ID" value="KFB72819.1"/>
    <property type="molecule type" value="Genomic_DNA"/>
</dbReference>
<evidence type="ECO:0000256" key="2">
    <source>
        <dbReference type="RuleBase" id="RU362080"/>
    </source>
</evidence>
<dbReference type="SUPFAM" id="SSF143120">
    <property type="entry name" value="YefM-like"/>
    <property type="match status" value="1"/>
</dbReference>
<gene>
    <name evidence="3" type="ORF">AW09_001973</name>
</gene>
<dbReference type="Pfam" id="PF02604">
    <property type="entry name" value="PhdYeFM_antitox"/>
    <property type="match status" value="1"/>
</dbReference>
<name>A0A080M6T0_9PROT</name>
<sequence length="79" mass="8641">MQTVSLFDAKTHLSRLIDQIATGAENEIVISRNGKPVARLVPIQEDVSRRIGLARGEFEVPENIDTHNAEVASLFLGGQ</sequence>
<evidence type="ECO:0000256" key="1">
    <source>
        <dbReference type="ARBA" id="ARBA00009981"/>
    </source>
</evidence>
<protein>
    <recommendedName>
        <fullName evidence="2">Antitoxin</fullName>
    </recommendedName>
</protein>
<evidence type="ECO:0000313" key="4">
    <source>
        <dbReference type="Proteomes" id="UP000020077"/>
    </source>
</evidence>
<dbReference type="InterPro" id="IPR036165">
    <property type="entry name" value="YefM-like_sf"/>
</dbReference>
<accession>A0A080M6T0</accession>
<dbReference type="Gene3D" id="3.40.1620.10">
    <property type="entry name" value="YefM-like domain"/>
    <property type="match status" value="1"/>
</dbReference>